<gene>
    <name evidence="2" type="ORF">I4I81_29775</name>
</gene>
<dbReference type="Pfam" id="PF08666">
    <property type="entry name" value="SAF"/>
    <property type="match status" value="1"/>
</dbReference>
<evidence type="ECO:0000259" key="1">
    <source>
        <dbReference type="SMART" id="SM00858"/>
    </source>
</evidence>
<comment type="caution">
    <text evidence="2">The sequence shown here is derived from an EMBL/GenBank/DDBJ whole genome shotgun (WGS) entry which is preliminary data.</text>
</comment>
<dbReference type="Proteomes" id="UP000694287">
    <property type="component" value="Unassembled WGS sequence"/>
</dbReference>
<dbReference type="SMART" id="SM00858">
    <property type="entry name" value="SAF"/>
    <property type="match status" value="1"/>
</dbReference>
<organism evidence="2 3">
    <name type="scientific">Pseudonocardia abyssalis</name>
    <dbReference type="NCBI Taxonomy" id="2792008"/>
    <lineage>
        <taxon>Bacteria</taxon>
        <taxon>Bacillati</taxon>
        <taxon>Actinomycetota</taxon>
        <taxon>Actinomycetes</taxon>
        <taxon>Pseudonocardiales</taxon>
        <taxon>Pseudonocardiaceae</taxon>
        <taxon>Pseudonocardia</taxon>
    </lineage>
</organism>
<keyword evidence="3" id="KW-1185">Reference proteome</keyword>
<proteinExistence type="predicted"/>
<accession>A0ABS6V1Z2</accession>
<feature type="domain" description="SAF" evidence="1">
    <location>
        <begin position="29"/>
        <end position="92"/>
    </location>
</feature>
<sequence>MPHLLLGVLLVLACAVGALALTLQFGGSRPVLATARAVTIGQALTAADLRQVSLPADSDVRAVDADSAASLIGRPVAVSLPAGALLTPESFGGAGAPPPGQAIVAVALDPGRLPLEVASGDRVSVVAAPTAANGGTESERAVPRSWPGVVASVEPSDTGQLTVVSVQLPEGPAREIAATPAGQLAVVLMAAGG</sequence>
<dbReference type="CDD" id="cd11614">
    <property type="entry name" value="SAF_CpaB_FlgA_like"/>
    <property type="match status" value="1"/>
</dbReference>
<evidence type="ECO:0000313" key="2">
    <source>
        <dbReference type="EMBL" id="MBW0138422.1"/>
    </source>
</evidence>
<protein>
    <submittedName>
        <fullName evidence="2">SAF domain-containing protein</fullName>
    </submittedName>
</protein>
<dbReference type="InterPro" id="IPR013974">
    <property type="entry name" value="SAF"/>
</dbReference>
<name>A0ABS6V1Z2_9PSEU</name>
<dbReference type="RefSeq" id="WP_218600960.1">
    <property type="nucleotide sequence ID" value="NZ_JADQDJ010000007.1"/>
</dbReference>
<evidence type="ECO:0000313" key="3">
    <source>
        <dbReference type="Proteomes" id="UP000694287"/>
    </source>
</evidence>
<reference evidence="2 3" key="1">
    <citation type="submission" date="2020-11" db="EMBL/GenBank/DDBJ databases">
        <title>Pseudonocardia abyssalis sp. nov. and Pseudonocardia oceani sp. nov., description and phylogenomic analysis of two novel actinomycetes isolated from the deep Southern Ocean.</title>
        <authorList>
            <person name="Parra J."/>
        </authorList>
    </citation>
    <scope>NUCLEOTIDE SEQUENCE [LARGE SCALE GENOMIC DNA]</scope>
    <source>
        <strain evidence="2 3">KRD-168</strain>
    </source>
</reference>
<dbReference type="EMBL" id="JADQDK010000001">
    <property type="protein sequence ID" value="MBW0138422.1"/>
    <property type="molecule type" value="Genomic_DNA"/>
</dbReference>